<reference evidence="8" key="1">
    <citation type="submission" date="2019-11" db="EMBL/GenBank/DDBJ databases">
        <title>Bipolaris sorokiniana Genome sequencing.</title>
        <authorList>
            <person name="Wang H."/>
        </authorList>
    </citation>
    <scope>NUCLEOTIDE SEQUENCE</scope>
</reference>
<dbReference type="Proteomes" id="UP000624244">
    <property type="component" value="Unassembled WGS sequence"/>
</dbReference>
<gene>
    <name evidence="8" type="ORF">GGP41_008351</name>
</gene>
<feature type="transmembrane region" description="Helical" evidence="6">
    <location>
        <begin position="83"/>
        <end position="107"/>
    </location>
</feature>
<dbReference type="InterPro" id="IPR052337">
    <property type="entry name" value="SAT4-like"/>
</dbReference>
<dbReference type="InterPro" id="IPR049326">
    <property type="entry name" value="Rhodopsin_dom_fungi"/>
</dbReference>
<dbReference type="Pfam" id="PF20684">
    <property type="entry name" value="Fung_rhodopsin"/>
    <property type="match status" value="1"/>
</dbReference>
<comment type="subcellular location">
    <subcellularLocation>
        <location evidence="1">Membrane</location>
        <topology evidence="1">Multi-pass membrane protein</topology>
    </subcellularLocation>
</comment>
<proteinExistence type="inferred from homology"/>
<dbReference type="PANTHER" id="PTHR33048">
    <property type="entry name" value="PTH11-LIKE INTEGRAL MEMBRANE PROTEIN (AFU_ORTHOLOGUE AFUA_5G11245)"/>
    <property type="match status" value="1"/>
</dbReference>
<evidence type="ECO:0000313" key="9">
    <source>
        <dbReference type="Proteomes" id="UP000624244"/>
    </source>
</evidence>
<feature type="transmembrane region" description="Helical" evidence="6">
    <location>
        <begin position="169"/>
        <end position="187"/>
    </location>
</feature>
<feature type="transmembrane region" description="Helical" evidence="6">
    <location>
        <begin position="41"/>
        <end position="63"/>
    </location>
</feature>
<comment type="similarity">
    <text evidence="5">Belongs to the SAT4 family.</text>
</comment>
<evidence type="ECO:0000259" key="7">
    <source>
        <dbReference type="Pfam" id="PF20684"/>
    </source>
</evidence>
<feature type="transmembrane region" description="Helical" evidence="6">
    <location>
        <begin position="199"/>
        <end position="220"/>
    </location>
</feature>
<comment type="caution">
    <text evidence="8">The sequence shown here is derived from an EMBL/GenBank/DDBJ whole genome shotgun (WGS) entry which is preliminary data.</text>
</comment>
<dbReference type="AlphaFoldDB" id="A0A8H5ZD69"/>
<evidence type="ECO:0000313" key="8">
    <source>
        <dbReference type="EMBL" id="KAF5845885.1"/>
    </source>
</evidence>
<dbReference type="GO" id="GO:0016020">
    <property type="term" value="C:membrane"/>
    <property type="evidence" value="ECO:0007669"/>
    <property type="project" value="UniProtKB-SubCell"/>
</dbReference>
<sequence>MSIDPTSVIVIEWCLYVISIMLAGCRFGVHIRNKTTSMFIADMWLVLAVLNCTALIACDTATYRANEMSNFISPSEDVRRLRYATIYLFDGGLFVPKFSMLAFYIRIIPATSPKMRKGLWAVVCFVTASAIAAYVAITFWCGTDMAVNWSDNPEACSAFSAKPLGQLTWSLNIISEIFIFFLPLPVIQSLNLRYRREKAGLLCMFMLGSLTITSSIVRFAVQDLVVNNLPMYILAMTEYTISIMIISCLSLRPLLRKIHRIATDSGQGSSRTPPFSRSTKVFYRSNAEHHCGVTSAQLSSTWRKGRPKGPVYIEGAITENGYGSEVELTELETDRIYKAGEVIATSERDNLSVSDNERSSVRVKYN</sequence>
<evidence type="ECO:0000256" key="2">
    <source>
        <dbReference type="ARBA" id="ARBA00022692"/>
    </source>
</evidence>
<evidence type="ECO:0000256" key="6">
    <source>
        <dbReference type="SAM" id="Phobius"/>
    </source>
</evidence>
<keyword evidence="4 6" id="KW-0472">Membrane</keyword>
<evidence type="ECO:0000256" key="4">
    <source>
        <dbReference type="ARBA" id="ARBA00023136"/>
    </source>
</evidence>
<evidence type="ECO:0000256" key="5">
    <source>
        <dbReference type="ARBA" id="ARBA00038359"/>
    </source>
</evidence>
<feature type="transmembrane region" description="Helical" evidence="6">
    <location>
        <begin position="232"/>
        <end position="251"/>
    </location>
</feature>
<keyword evidence="2 6" id="KW-0812">Transmembrane</keyword>
<feature type="transmembrane region" description="Helical" evidence="6">
    <location>
        <begin position="6"/>
        <end position="29"/>
    </location>
</feature>
<protein>
    <recommendedName>
        <fullName evidence="7">Rhodopsin domain-containing protein</fullName>
    </recommendedName>
</protein>
<evidence type="ECO:0000256" key="3">
    <source>
        <dbReference type="ARBA" id="ARBA00022989"/>
    </source>
</evidence>
<feature type="domain" description="Rhodopsin" evidence="7">
    <location>
        <begin position="32"/>
        <end position="257"/>
    </location>
</feature>
<dbReference type="PANTHER" id="PTHR33048:SF92">
    <property type="entry name" value="INTEGRAL MEMBRANE PROTEIN"/>
    <property type="match status" value="1"/>
</dbReference>
<feature type="transmembrane region" description="Helical" evidence="6">
    <location>
        <begin position="119"/>
        <end position="140"/>
    </location>
</feature>
<dbReference type="EMBL" id="WNKQ01000017">
    <property type="protein sequence ID" value="KAF5845885.1"/>
    <property type="molecule type" value="Genomic_DNA"/>
</dbReference>
<name>A0A8H5ZD69_COCSA</name>
<evidence type="ECO:0000256" key="1">
    <source>
        <dbReference type="ARBA" id="ARBA00004141"/>
    </source>
</evidence>
<accession>A0A8H5ZD69</accession>
<organism evidence="8 9">
    <name type="scientific">Cochliobolus sativus</name>
    <name type="common">Common root rot and spot blotch fungus</name>
    <name type="synonym">Bipolaris sorokiniana</name>
    <dbReference type="NCBI Taxonomy" id="45130"/>
    <lineage>
        <taxon>Eukaryota</taxon>
        <taxon>Fungi</taxon>
        <taxon>Dikarya</taxon>
        <taxon>Ascomycota</taxon>
        <taxon>Pezizomycotina</taxon>
        <taxon>Dothideomycetes</taxon>
        <taxon>Pleosporomycetidae</taxon>
        <taxon>Pleosporales</taxon>
        <taxon>Pleosporineae</taxon>
        <taxon>Pleosporaceae</taxon>
        <taxon>Bipolaris</taxon>
    </lineage>
</organism>
<keyword evidence="3 6" id="KW-1133">Transmembrane helix</keyword>